<feature type="domain" description="PilZ" evidence="5">
    <location>
        <begin position="132"/>
        <end position="243"/>
    </location>
</feature>
<keyword evidence="3" id="KW-0975">Bacterial flagellum</keyword>
<dbReference type="Proteomes" id="UP000015455">
    <property type="component" value="Unassembled WGS sequence"/>
</dbReference>
<keyword evidence="1" id="KW-0973">c-di-GMP</keyword>
<keyword evidence="8" id="KW-1185">Reference proteome</keyword>
<keyword evidence="2" id="KW-0547">Nucleotide-binding</keyword>
<evidence type="ECO:0000256" key="2">
    <source>
        <dbReference type="ARBA" id="ARBA00022741"/>
    </source>
</evidence>
<feature type="region of interest" description="Disordered" evidence="4">
    <location>
        <begin position="1"/>
        <end position="35"/>
    </location>
</feature>
<evidence type="ECO:0000256" key="3">
    <source>
        <dbReference type="ARBA" id="ARBA00023143"/>
    </source>
</evidence>
<dbReference type="Pfam" id="PF12945">
    <property type="entry name" value="PilZNR"/>
    <property type="match status" value="1"/>
</dbReference>
<gene>
    <name evidence="7" type="ORF">M622_10105</name>
</gene>
<comment type="caution">
    <text evidence="7">The sequence shown here is derived from an EMBL/GenBank/DDBJ whole genome shotgun (WGS) entry which is preliminary data.</text>
</comment>
<dbReference type="Gene3D" id="2.40.10.220">
    <property type="entry name" value="predicted glycosyltransferase like domains"/>
    <property type="match status" value="1"/>
</dbReference>
<feature type="compositionally biased region" description="Low complexity" evidence="4">
    <location>
        <begin position="1"/>
        <end position="26"/>
    </location>
</feature>
<dbReference type="Gene3D" id="2.30.110.10">
    <property type="entry name" value="Electron Transport, Fmn-binding Protein, Chain A"/>
    <property type="match status" value="1"/>
</dbReference>
<proteinExistence type="predicted"/>
<name>S9ZHL2_9RHOO</name>
<dbReference type="Pfam" id="PF07238">
    <property type="entry name" value="PilZ"/>
    <property type="match status" value="1"/>
</dbReference>
<organism evidence="7 8">
    <name type="scientific">Thauera terpenica 58Eu</name>
    <dbReference type="NCBI Taxonomy" id="1348657"/>
    <lineage>
        <taxon>Bacteria</taxon>
        <taxon>Pseudomonadati</taxon>
        <taxon>Pseudomonadota</taxon>
        <taxon>Betaproteobacteria</taxon>
        <taxon>Rhodocyclales</taxon>
        <taxon>Zoogloeaceae</taxon>
        <taxon>Thauera</taxon>
    </lineage>
</organism>
<evidence type="ECO:0000259" key="5">
    <source>
        <dbReference type="Pfam" id="PF07238"/>
    </source>
</evidence>
<reference evidence="7 8" key="1">
    <citation type="submission" date="2013-06" db="EMBL/GenBank/DDBJ databases">
        <title>Draft genome sequence of Thauera terpenica.</title>
        <authorList>
            <person name="Liu B."/>
            <person name="Frostegard A.H."/>
            <person name="Shapleigh J.P."/>
        </authorList>
    </citation>
    <scope>NUCLEOTIDE SEQUENCE [LARGE SCALE GENOMIC DNA]</scope>
    <source>
        <strain evidence="7 8">58Eu</strain>
    </source>
</reference>
<dbReference type="OrthoDB" id="8526570at2"/>
<evidence type="ECO:0000259" key="6">
    <source>
        <dbReference type="Pfam" id="PF12945"/>
    </source>
</evidence>
<dbReference type="InterPro" id="IPR009875">
    <property type="entry name" value="PilZ_domain"/>
</dbReference>
<evidence type="ECO:0000313" key="7">
    <source>
        <dbReference type="EMBL" id="EPZ16865.1"/>
    </source>
</evidence>
<evidence type="ECO:0000256" key="4">
    <source>
        <dbReference type="SAM" id="MobiDB-lite"/>
    </source>
</evidence>
<feature type="domain" description="Type III secretion system flagellar brake protein YcgR PilZN" evidence="6">
    <location>
        <begin position="41"/>
        <end position="124"/>
    </location>
</feature>
<evidence type="ECO:0008006" key="9">
    <source>
        <dbReference type="Google" id="ProtNLM"/>
    </source>
</evidence>
<dbReference type="EMBL" id="ATJV01000024">
    <property type="protein sequence ID" value="EPZ16865.1"/>
    <property type="molecule type" value="Genomic_DNA"/>
</dbReference>
<dbReference type="InterPro" id="IPR012349">
    <property type="entry name" value="Split_barrel_FMN-bd"/>
</dbReference>
<dbReference type="RefSeq" id="WP_021248007.1">
    <property type="nucleotide sequence ID" value="NZ_ATJV01000024.1"/>
</dbReference>
<dbReference type="eggNOG" id="COG5581">
    <property type="taxonomic scope" value="Bacteria"/>
</dbReference>
<dbReference type="GO" id="GO:0035438">
    <property type="term" value="F:cyclic-di-GMP binding"/>
    <property type="evidence" value="ECO:0007669"/>
    <property type="project" value="InterPro"/>
</dbReference>
<evidence type="ECO:0000256" key="1">
    <source>
        <dbReference type="ARBA" id="ARBA00022636"/>
    </source>
</evidence>
<dbReference type="PATRIC" id="fig|1348657.5.peg.554"/>
<sequence length="253" mass="27205">MTSAPTASDTSAPAADLTTNASAAADDGPERSSLSDMRLSIGDSLQIDCGTPIGARKAFVKLVGYLKDRSIIVTAPTLGGRKLELIENDSVLVRGFSGMSAYAFRAFVVRVGRIPFDYVHLSFPSVVFGRPVRRSQRVRTDLAAQLIANGPDLNEPTAVNIEDISALGALISSTRELDTKHPMRLAITLVLHANRVEVEVEGKVVSSRSSTAEGVEAQNHRYSLEFKGVDAHDAMLIKAYVYQQIVDCPNSST</sequence>
<dbReference type="SUPFAM" id="SSF141371">
    <property type="entry name" value="PilZ domain-like"/>
    <property type="match status" value="2"/>
</dbReference>
<dbReference type="InterPro" id="IPR009926">
    <property type="entry name" value="T3SS_YcgR_PilZN"/>
</dbReference>
<evidence type="ECO:0000313" key="8">
    <source>
        <dbReference type="Proteomes" id="UP000015455"/>
    </source>
</evidence>
<dbReference type="AlphaFoldDB" id="S9ZHL2"/>
<protein>
    <recommendedName>
        <fullName evidence="9">Flagellar brake protein</fullName>
    </recommendedName>
</protein>
<accession>S9ZHL2</accession>
<dbReference type="STRING" id="1348657.M622_10105"/>